<sequence length="175" mass="19533">MSSPYDAAHQLELEEKELHRKRIVNEKPFVSAGREIEFFDANVFKAGKPRTPATPAQPARLPILVPFRPSNPPKSGLGGTINRYPAHEPDPAPSKAHQQKAAEEARRRAAWARVRVFRPAGGPKAYVTRSVALENVDRQMPPPYVKEVLVAARRKECMREGELPARRCNVLNLSG</sequence>
<keyword evidence="8" id="KW-1185">Reference proteome</keyword>
<dbReference type="Proteomes" id="UP000673691">
    <property type="component" value="Unassembled WGS sequence"/>
</dbReference>
<evidence type="ECO:0000256" key="4">
    <source>
        <dbReference type="ARBA" id="ARBA00035656"/>
    </source>
</evidence>
<dbReference type="GO" id="GO:0005881">
    <property type="term" value="C:cytoplasmic microtubule"/>
    <property type="evidence" value="ECO:0007669"/>
    <property type="project" value="TreeGrafter"/>
</dbReference>
<evidence type="ECO:0000256" key="6">
    <source>
        <dbReference type="SAM" id="MobiDB-lite"/>
    </source>
</evidence>
<name>A0A8H7ZV09_9FUNG</name>
<evidence type="ECO:0000256" key="5">
    <source>
        <dbReference type="ARBA" id="ARBA00035693"/>
    </source>
</evidence>
<gene>
    <name evidence="7" type="ORF">BJ554DRAFT_7834</name>
</gene>
<protein>
    <recommendedName>
        <fullName evidence="5">Cilia-and flagella-associated protein 96</fullName>
    </recommendedName>
</protein>
<dbReference type="PANTHER" id="PTHR31144:SF1">
    <property type="entry name" value="UPF0602 PROTEIN C4ORF47"/>
    <property type="match status" value="1"/>
</dbReference>
<dbReference type="InterPro" id="IPR029358">
    <property type="entry name" value="CFAP96"/>
</dbReference>
<comment type="subcellular location">
    <subcellularLocation>
        <location evidence="1">Cytoplasm</location>
        <location evidence="1">Cytoskeleton</location>
        <location evidence="1">Microtubule organizing center</location>
        <location evidence="1">Centrosome</location>
    </subcellularLocation>
</comment>
<dbReference type="AlphaFoldDB" id="A0A8H7ZV09"/>
<accession>A0A8H7ZV09</accession>
<keyword evidence="2" id="KW-0963">Cytoplasm</keyword>
<dbReference type="OrthoDB" id="283553at2759"/>
<evidence type="ECO:0000313" key="7">
    <source>
        <dbReference type="EMBL" id="KAG5460153.1"/>
    </source>
</evidence>
<dbReference type="Pfam" id="PF15239">
    <property type="entry name" value="CFAP96-like"/>
    <property type="match status" value="1"/>
</dbReference>
<evidence type="ECO:0000256" key="3">
    <source>
        <dbReference type="ARBA" id="ARBA00023212"/>
    </source>
</evidence>
<evidence type="ECO:0000313" key="8">
    <source>
        <dbReference type="Proteomes" id="UP000673691"/>
    </source>
</evidence>
<keyword evidence="3" id="KW-0206">Cytoskeleton</keyword>
<evidence type="ECO:0000256" key="2">
    <source>
        <dbReference type="ARBA" id="ARBA00022490"/>
    </source>
</evidence>
<comment type="similarity">
    <text evidence="4">Belongs to the CFAP96 family.</text>
</comment>
<dbReference type="PANTHER" id="PTHR31144">
    <property type="entry name" value="UPF0602 PROTEIN C4ORF47"/>
    <property type="match status" value="1"/>
</dbReference>
<feature type="region of interest" description="Disordered" evidence="6">
    <location>
        <begin position="63"/>
        <end position="102"/>
    </location>
</feature>
<comment type="caution">
    <text evidence="7">The sequence shown here is derived from an EMBL/GenBank/DDBJ whole genome shotgun (WGS) entry which is preliminary data.</text>
</comment>
<reference evidence="7 8" key="1">
    <citation type="journal article" name="Sci. Rep.">
        <title>Genome-scale phylogenetic analyses confirm Olpidium as the closest living zoosporic fungus to the non-flagellated, terrestrial fungi.</title>
        <authorList>
            <person name="Chang Y."/>
            <person name="Rochon D."/>
            <person name="Sekimoto S."/>
            <person name="Wang Y."/>
            <person name="Chovatia M."/>
            <person name="Sandor L."/>
            <person name="Salamov A."/>
            <person name="Grigoriev I.V."/>
            <person name="Stajich J.E."/>
            <person name="Spatafora J.W."/>
        </authorList>
    </citation>
    <scope>NUCLEOTIDE SEQUENCE [LARGE SCALE GENOMIC DNA]</scope>
    <source>
        <strain evidence="7">S191</strain>
    </source>
</reference>
<evidence type="ECO:0000256" key="1">
    <source>
        <dbReference type="ARBA" id="ARBA00004300"/>
    </source>
</evidence>
<organism evidence="7 8">
    <name type="scientific">Olpidium bornovanus</name>
    <dbReference type="NCBI Taxonomy" id="278681"/>
    <lineage>
        <taxon>Eukaryota</taxon>
        <taxon>Fungi</taxon>
        <taxon>Fungi incertae sedis</taxon>
        <taxon>Olpidiomycota</taxon>
        <taxon>Olpidiomycotina</taxon>
        <taxon>Olpidiomycetes</taxon>
        <taxon>Olpidiales</taxon>
        <taxon>Olpidiaceae</taxon>
        <taxon>Olpidium</taxon>
    </lineage>
</organism>
<proteinExistence type="inferred from homology"/>
<dbReference type="EMBL" id="JAEFCI010005667">
    <property type="protein sequence ID" value="KAG5460153.1"/>
    <property type="molecule type" value="Genomic_DNA"/>
</dbReference>